<dbReference type="InterPro" id="IPR015797">
    <property type="entry name" value="NUDIX_hydrolase-like_dom_sf"/>
</dbReference>
<keyword evidence="6" id="KW-0460">Magnesium</keyword>
<feature type="domain" description="Nudix hydrolase" evidence="9">
    <location>
        <begin position="38"/>
        <end position="172"/>
    </location>
</feature>
<keyword evidence="4" id="KW-0479">Metal-binding</keyword>
<evidence type="ECO:0000313" key="10">
    <source>
        <dbReference type="EMBL" id="NGN83515.1"/>
    </source>
</evidence>
<gene>
    <name evidence="10" type="ORF">G6N77_08595</name>
</gene>
<dbReference type="SUPFAM" id="SSF55811">
    <property type="entry name" value="Nudix"/>
    <property type="match status" value="1"/>
</dbReference>
<dbReference type="PANTHER" id="PTHR12992:SF11">
    <property type="entry name" value="MITOCHONDRIAL COENZYME A DIPHOSPHATASE NUDT8"/>
    <property type="match status" value="1"/>
</dbReference>
<comment type="caution">
    <text evidence="10">The sequence shown here is derived from an EMBL/GenBank/DDBJ whole genome shotgun (WGS) entry which is preliminary data.</text>
</comment>
<dbReference type="Proteomes" id="UP000479226">
    <property type="component" value="Unassembled WGS sequence"/>
</dbReference>
<evidence type="ECO:0000256" key="7">
    <source>
        <dbReference type="ARBA" id="ARBA00023211"/>
    </source>
</evidence>
<dbReference type="InterPro" id="IPR000086">
    <property type="entry name" value="NUDIX_hydrolase_dom"/>
</dbReference>
<dbReference type="CDD" id="cd03426">
    <property type="entry name" value="NUDIX_CoAse_Nudt7"/>
    <property type="match status" value="1"/>
</dbReference>
<evidence type="ECO:0000256" key="5">
    <source>
        <dbReference type="ARBA" id="ARBA00022801"/>
    </source>
</evidence>
<sequence length="212" mass="22907">MPVNTVRPEPDSLQELADGIASRLAGWQRHGEPEFEGIRRAAVAITLYEKEGQPHFLMIKRTARGSNPGQWALPGGKADPGESITETALRELEEETGLQAGPVDVLGVLDDFNASRGIVITPIVVLLRGPQKPRRNPAEVASLHPVPLARLQAPGVPRWKETDHGPLLQMPLRHDMVVHAPTGAILWQFASVALEGGTVRVNATLEPAFTAS</sequence>
<dbReference type="EMBL" id="JAAKZI010000012">
    <property type="protein sequence ID" value="NGN83515.1"/>
    <property type="molecule type" value="Genomic_DNA"/>
</dbReference>
<protein>
    <submittedName>
        <fullName evidence="10">CoA pyrophosphatase</fullName>
    </submittedName>
</protein>
<keyword evidence="7" id="KW-0464">Manganese</keyword>
<reference evidence="10 11" key="1">
    <citation type="submission" date="2020-02" db="EMBL/GenBank/DDBJ databases">
        <title>Genome sequence of the type strain DSM 27180 of Arthrobacter silviterrae.</title>
        <authorList>
            <person name="Gao J."/>
            <person name="Sun J."/>
        </authorList>
    </citation>
    <scope>NUCLEOTIDE SEQUENCE [LARGE SCALE GENOMIC DNA]</scope>
    <source>
        <strain evidence="10 11">DSM 27180</strain>
    </source>
</reference>
<evidence type="ECO:0000256" key="6">
    <source>
        <dbReference type="ARBA" id="ARBA00022842"/>
    </source>
</evidence>
<dbReference type="Pfam" id="PF00293">
    <property type="entry name" value="NUDIX"/>
    <property type="match status" value="1"/>
</dbReference>
<evidence type="ECO:0000259" key="9">
    <source>
        <dbReference type="PROSITE" id="PS51462"/>
    </source>
</evidence>
<proteinExistence type="inferred from homology"/>
<evidence type="ECO:0000256" key="2">
    <source>
        <dbReference type="ARBA" id="ARBA00001946"/>
    </source>
</evidence>
<dbReference type="InterPro" id="IPR020476">
    <property type="entry name" value="Nudix_hydrolase"/>
</dbReference>
<dbReference type="InterPro" id="IPR020084">
    <property type="entry name" value="NUDIX_hydrolase_CS"/>
</dbReference>
<evidence type="ECO:0000256" key="1">
    <source>
        <dbReference type="ARBA" id="ARBA00001936"/>
    </source>
</evidence>
<organism evidence="10 11">
    <name type="scientific">Arthrobacter silviterrae</name>
    <dbReference type="NCBI Taxonomy" id="2026658"/>
    <lineage>
        <taxon>Bacteria</taxon>
        <taxon>Bacillati</taxon>
        <taxon>Actinomycetota</taxon>
        <taxon>Actinomycetes</taxon>
        <taxon>Micrococcales</taxon>
        <taxon>Micrococcaceae</taxon>
        <taxon>Arthrobacter</taxon>
    </lineage>
</organism>
<dbReference type="PROSITE" id="PS00893">
    <property type="entry name" value="NUDIX_BOX"/>
    <property type="match status" value="1"/>
</dbReference>
<accession>A0ABX0DDP7</accession>
<dbReference type="PRINTS" id="PR00502">
    <property type="entry name" value="NUDIXFAMILY"/>
</dbReference>
<dbReference type="PROSITE" id="PS51462">
    <property type="entry name" value="NUDIX"/>
    <property type="match status" value="1"/>
</dbReference>
<evidence type="ECO:0000256" key="8">
    <source>
        <dbReference type="RuleBase" id="RU003476"/>
    </source>
</evidence>
<dbReference type="Gene3D" id="3.90.79.10">
    <property type="entry name" value="Nucleoside Triphosphate Pyrophosphohydrolase"/>
    <property type="match status" value="1"/>
</dbReference>
<keyword evidence="5 8" id="KW-0378">Hydrolase</keyword>
<dbReference type="PANTHER" id="PTHR12992">
    <property type="entry name" value="NUDIX HYDROLASE"/>
    <property type="match status" value="1"/>
</dbReference>
<comment type="cofactor">
    <cofactor evidence="2">
        <name>Mg(2+)</name>
        <dbReference type="ChEBI" id="CHEBI:18420"/>
    </cofactor>
</comment>
<dbReference type="RefSeq" id="WP_165181622.1">
    <property type="nucleotide sequence ID" value="NZ_JAAKZI010000012.1"/>
</dbReference>
<name>A0ABX0DDP7_9MICC</name>
<comment type="similarity">
    <text evidence="3 8">Belongs to the Nudix hydrolase family.</text>
</comment>
<dbReference type="InterPro" id="IPR045121">
    <property type="entry name" value="CoAse"/>
</dbReference>
<keyword evidence="11" id="KW-1185">Reference proteome</keyword>
<evidence type="ECO:0000313" key="11">
    <source>
        <dbReference type="Proteomes" id="UP000479226"/>
    </source>
</evidence>
<comment type="cofactor">
    <cofactor evidence="1">
        <name>Mn(2+)</name>
        <dbReference type="ChEBI" id="CHEBI:29035"/>
    </cofactor>
</comment>
<evidence type="ECO:0000256" key="3">
    <source>
        <dbReference type="ARBA" id="ARBA00005582"/>
    </source>
</evidence>
<evidence type="ECO:0000256" key="4">
    <source>
        <dbReference type="ARBA" id="ARBA00022723"/>
    </source>
</evidence>